<feature type="compositionally biased region" description="Basic and acidic residues" evidence="4">
    <location>
        <begin position="94"/>
        <end position="113"/>
    </location>
</feature>
<dbReference type="InterPro" id="IPR031107">
    <property type="entry name" value="Small_HSP"/>
</dbReference>
<dbReference type="CDD" id="cd06464">
    <property type="entry name" value="ACD_sHsps-like"/>
    <property type="match status" value="1"/>
</dbReference>
<proteinExistence type="inferred from homology"/>
<dbReference type="InterPro" id="IPR008978">
    <property type="entry name" value="HSP20-like_chaperone"/>
</dbReference>
<dbReference type="InterPro" id="IPR002068">
    <property type="entry name" value="A-crystallin/Hsp20_dom"/>
</dbReference>
<evidence type="ECO:0000256" key="2">
    <source>
        <dbReference type="PROSITE-ProRule" id="PRU00285"/>
    </source>
</evidence>
<feature type="domain" description="SHSP" evidence="5">
    <location>
        <begin position="48"/>
        <end position="199"/>
    </location>
</feature>
<reference evidence="6" key="1">
    <citation type="journal article" date="2023" name="Mol. Phylogenet. Evol.">
        <title>Genome-scale phylogeny and comparative genomics of the fungal order Sordariales.</title>
        <authorList>
            <person name="Hensen N."/>
            <person name="Bonometti L."/>
            <person name="Westerberg I."/>
            <person name="Brannstrom I.O."/>
            <person name="Guillou S."/>
            <person name="Cros-Aarteil S."/>
            <person name="Calhoun S."/>
            <person name="Haridas S."/>
            <person name="Kuo A."/>
            <person name="Mondo S."/>
            <person name="Pangilinan J."/>
            <person name="Riley R."/>
            <person name="LaButti K."/>
            <person name="Andreopoulos B."/>
            <person name="Lipzen A."/>
            <person name="Chen C."/>
            <person name="Yan M."/>
            <person name="Daum C."/>
            <person name="Ng V."/>
            <person name="Clum A."/>
            <person name="Steindorff A."/>
            <person name="Ohm R.A."/>
            <person name="Martin F."/>
            <person name="Silar P."/>
            <person name="Natvig D.O."/>
            <person name="Lalanne C."/>
            <person name="Gautier V."/>
            <person name="Ament-Velasquez S.L."/>
            <person name="Kruys A."/>
            <person name="Hutchinson M.I."/>
            <person name="Powell A.J."/>
            <person name="Barry K."/>
            <person name="Miller A.N."/>
            <person name="Grigoriev I.V."/>
            <person name="Debuchy R."/>
            <person name="Gladieux P."/>
            <person name="Hiltunen Thoren M."/>
            <person name="Johannesson H."/>
        </authorList>
    </citation>
    <scope>NUCLEOTIDE SEQUENCE</scope>
    <source>
        <strain evidence="6">PSN293</strain>
    </source>
</reference>
<dbReference type="PANTHER" id="PTHR11527">
    <property type="entry name" value="HEAT-SHOCK PROTEIN 20 FAMILY MEMBER"/>
    <property type="match status" value="1"/>
</dbReference>
<organism evidence="6 7">
    <name type="scientific">Rhypophila decipiens</name>
    <dbReference type="NCBI Taxonomy" id="261697"/>
    <lineage>
        <taxon>Eukaryota</taxon>
        <taxon>Fungi</taxon>
        <taxon>Dikarya</taxon>
        <taxon>Ascomycota</taxon>
        <taxon>Pezizomycotina</taxon>
        <taxon>Sordariomycetes</taxon>
        <taxon>Sordariomycetidae</taxon>
        <taxon>Sordariales</taxon>
        <taxon>Naviculisporaceae</taxon>
        <taxon>Rhypophila</taxon>
    </lineage>
</organism>
<evidence type="ECO:0000256" key="1">
    <source>
        <dbReference type="ARBA" id="ARBA00023016"/>
    </source>
</evidence>
<keyword evidence="1" id="KW-0346">Stress response</keyword>
<dbReference type="Proteomes" id="UP001301769">
    <property type="component" value="Unassembled WGS sequence"/>
</dbReference>
<comment type="similarity">
    <text evidence="2 3">Belongs to the small heat shock protein (HSP20) family.</text>
</comment>
<evidence type="ECO:0000313" key="6">
    <source>
        <dbReference type="EMBL" id="KAK4215581.1"/>
    </source>
</evidence>
<feature type="region of interest" description="Disordered" evidence="4">
    <location>
        <begin position="32"/>
        <end position="53"/>
    </location>
</feature>
<evidence type="ECO:0000256" key="3">
    <source>
        <dbReference type="RuleBase" id="RU003616"/>
    </source>
</evidence>
<comment type="caution">
    <text evidence="6">The sequence shown here is derived from an EMBL/GenBank/DDBJ whole genome shotgun (WGS) entry which is preliminary data.</text>
</comment>
<evidence type="ECO:0000313" key="7">
    <source>
        <dbReference type="Proteomes" id="UP001301769"/>
    </source>
</evidence>
<feature type="compositionally biased region" description="Basic and acidic residues" evidence="4">
    <location>
        <begin position="121"/>
        <end position="135"/>
    </location>
</feature>
<name>A0AAN6YCM6_9PEZI</name>
<dbReference type="Pfam" id="PF00011">
    <property type="entry name" value="HSP20"/>
    <property type="match status" value="1"/>
</dbReference>
<sequence length="199" mass="22306">MVFSLPDNLYSTDPNFTTLFRLLDDFDSYSREVQSDDKMQGPPPRHGRYGRGLYPKFDIRETPEAYELYGEVPGMDRKDIHIELSDTNQLLIRGHAERSYDEPGKKSGEDKSAENGGSKESSGKDKDFKEKKKDSGSGSGEVGTIRFLQKERQTGNFAREFAFPGPLSEFDISASLDKGILKVVAPKSKPTTGRRIEIS</sequence>
<dbReference type="PROSITE" id="PS01031">
    <property type="entry name" value="SHSP"/>
    <property type="match status" value="1"/>
</dbReference>
<feature type="region of interest" description="Disordered" evidence="4">
    <location>
        <begin position="93"/>
        <end position="148"/>
    </location>
</feature>
<evidence type="ECO:0000256" key="4">
    <source>
        <dbReference type="SAM" id="MobiDB-lite"/>
    </source>
</evidence>
<evidence type="ECO:0000259" key="5">
    <source>
        <dbReference type="PROSITE" id="PS01031"/>
    </source>
</evidence>
<gene>
    <name evidence="6" type="ORF">QBC37DRAFT_439432</name>
</gene>
<accession>A0AAN6YCM6</accession>
<reference evidence="6" key="2">
    <citation type="submission" date="2023-05" db="EMBL/GenBank/DDBJ databases">
        <authorList>
            <consortium name="Lawrence Berkeley National Laboratory"/>
            <person name="Steindorff A."/>
            <person name="Hensen N."/>
            <person name="Bonometti L."/>
            <person name="Westerberg I."/>
            <person name="Brannstrom I.O."/>
            <person name="Guillou S."/>
            <person name="Cros-Aarteil S."/>
            <person name="Calhoun S."/>
            <person name="Haridas S."/>
            <person name="Kuo A."/>
            <person name="Mondo S."/>
            <person name="Pangilinan J."/>
            <person name="Riley R."/>
            <person name="Labutti K."/>
            <person name="Andreopoulos B."/>
            <person name="Lipzen A."/>
            <person name="Chen C."/>
            <person name="Yanf M."/>
            <person name="Daum C."/>
            <person name="Ng V."/>
            <person name="Clum A."/>
            <person name="Ohm R."/>
            <person name="Martin F."/>
            <person name="Silar P."/>
            <person name="Natvig D."/>
            <person name="Lalanne C."/>
            <person name="Gautier V."/>
            <person name="Ament-Velasquez S.L."/>
            <person name="Kruys A."/>
            <person name="Hutchinson M.I."/>
            <person name="Powell A.J."/>
            <person name="Barry K."/>
            <person name="Miller A.N."/>
            <person name="Grigoriev I.V."/>
            <person name="Debuchy R."/>
            <person name="Gladieux P."/>
            <person name="Thoren M.H."/>
            <person name="Johannesson H."/>
        </authorList>
    </citation>
    <scope>NUCLEOTIDE SEQUENCE</scope>
    <source>
        <strain evidence="6">PSN293</strain>
    </source>
</reference>
<dbReference type="Gene3D" id="2.60.40.790">
    <property type="match status" value="1"/>
</dbReference>
<keyword evidence="7" id="KW-1185">Reference proteome</keyword>
<protein>
    <submittedName>
        <fullName evidence="6">HSP20-like chaperone</fullName>
    </submittedName>
</protein>
<dbReference type="SUPFAM" id="SSF49764">
    <property type="entry name" value="HSP20-like chaperones"/>
    <property type="match status" value="1"/>
</dbReference>
<dbReference type="EMBL" id="MU858078">
    <property type="protein sequence ID" value="KAK4215581.1"/>
    <property type="molecule type" value="Genomic_DNA"/>
</dbReference>
<dbReference type="AlphaFoldDB" id="A0AAN6YCM6"/>